<sequence>MAALSTESDREAARRLFTLHDSAAGAAYYWFGQIPNGAIFFHPQGLRYSPMSVYIDTTGALSGKGTWRRYPQIREHEGFAEFARFVGLDHRGVASGFPIDEFDVDELWAIAVRCAQRVNGANDCQTT</sequence>
<organism evidence="1 2">
    <name type="scientific">Mycolicibacterium arseniciresistens</name>
    <dbReference type="NCBI Taxonomy" id="3062257"/>
    <lineage>
        <taxon>Bacteria</taxon>
        <taxon>Bacillati</taxon>
        <taxon>Actinomycetota</taxon>
        <taxon>Actinomycetes</taxon>
        <taxon>Mycobacteriales</taxon>
        <taxon>Mycobacteriaceae</taxon>
        <taxon>Mycolicibacterium</taxon>
    </lineage>
</organism>
<proteinExistence type="predicted"/>
<gene>
    <name evidence="1" type="ORF">Q2100_01670</name>
</gene>
<accession>A0ABT8UC69</accession>
<dbReference type="EMBL" id="JAUMSQ010000005">
    <property type="protein sequence ID" value="MDO3634450.1"/>
    <property type="molecule type" value="Genomic_DNA"/>
</dbReference>
<evidence type="ECO:0008006" key="3">
    <source>
        <dbReference type="Google" id="ProtNLM"/>
    </source>
</evidence>
<name>A0ABT8UC69_9MYCO</name>
<protein>
    <recommendedName>
        <fullName evidence="3">YdhG-like domain-containing protein</fullName>
    </recommendedName>
</protein>
<dbReference type="RefSeq" id="WP_302912588.1">
    <property type="nucleotide sequence ID" value="NZ_JAUMSQ010000005.1"/>
</dbReference>
<keyword evidence="2" id="KW-1185">Reference proteome</keyword>
<dbReference type="Proteomes" id="UP001168823">
    <property type="component" value="Unassembled WGS sequence"/>
</dbReference>
<evidence type="ECO:0000313" key="2">
    <source>
        <dbReference type="Proteomes" id="UP001168823"/>
    </source>
</evidence>
<reference evidence="1" key="1">
    <citation type="submission" date="2023-07" db="EMBL/GenBank/DDBJ databases">
        <title>Mycolicibacterium sp. nov., a novel bacterial species.</title>
        <authorList>
            <person name="Cao Y."/>
        </authorList>
    </citation>
    <scope>NUCLEOTIDE SEQUENCE</scope>
    <source>
        <strain evidence="1">KC 300</strain>
    </source>
</reference>
<evidence type="ECO:0000313" key="1">
    <source>
        <dbReference type="EMBL" id="MDO3634450.1"/>
    </source>
</evidence>
<comment type="caution">
    <text evidence="1">The sequence shown here is derived from an EMBL/GenBank/DDBJ whole genome shotgun (WGS) entry which is preliminary data.</text>
</comment>